<feature type="region of interest" description="Disordered" evidence="7">
    <location>
        <begin position="1089"/>
        <end position="1145"/>
    </location>
</feature>
<dbReference type="GO" id="GO:0003729">
    <property type="term" value="F:mRNA binding"/>
    <property type="evidence" value="ECO:0007669"/>
    <property type="project" value="InterPro"/>
</dbReference>
<dbReference type="InterPro" id="IPR011011">
    <property type="entry name" value="Znf_FYVE_PHD"/>
</dbReference>
<protein>
    <recommendedName>
        <fullName evidence="8">HORMA domain-containing protein</fullName>
    </recommendedName>
</protein>
<keyword evidence="5" id="KW-0539">Nucleus</keyword>
<evidence type="ECO:0000313" key="10">
    <source>
        <dbReference type="Proteomes" id="UP000320475"/>
    </source>
</evidence>
<keyword evidence="4" id="KW-0158">Chromosome</keyword>
<evidence type="ECO:0000256" key="7">
    <source>
        <dbReference type="SAM" id="MobiDB-lite"/>
    </source>
</evidence>
<dbReference type="GO" id="GO:0051321">
    <property type="term" value="P:meiotic cell cycle"/>
    <property type="evidence" value="ECO:0007669"/>
    <property type="project" value="UniProtKB-KW"/>
</dbReference>
<dbReference type="PANTHER" id="PTHR48225:SF7">
    <property type="entry name" value="MEIOSIS-SPECIFIC PROTEIN HOP1"/>
    <property type="match status" value="1"/>
</dbReference>
<dbReference type="Gene3D" id="3.30.900.10">
    <property type="entry name" value="HORMA domain"/>
    <property type="match status" value="1"/>
</dbReference>
<reference evidence="9 10" key="1">
    <citation type="journal article" date="2019" name="Sci. Rep.">
        <title>Comparative genomics of chytrid fungi reveal insights into the obligate biotrophic and pathogenic lifestyle of Synchytrium endobioticum.</title>
        <authorList>
            <person name="van de Vossenberg B.T.L.H."/>
            <person name="Warris S."/>
            <person name="Nguyen H.D.T."/>
            <person name="van Gent-Pelzer M.P.E."/>
            <person name="Joly D.L."/>
            <person name="van de Geest H.C."/>
            <person name="Bonants P.J.M."/>
            <person name="Smith D.S."/>
            <person name="Levesque C.A."/>
            <person name="van der Lee T.A.J."/>
        </authorList>
    </citation>
    <scope>NUCLEOTIDE SEQUENCE [LARGE SCALE GENOMIC DNA]</scope>
    <source>
        <strain evidence="9 10">LEV6574</strain>
    </source>
</reference>
<keyword evidence="6" id="KW-0469">Meiosis</keyword>
<evidence type="ECO:0000256" key="1">
    <source>
        <dbReference type="ARBA" id="ARBA00004123"/>
    </source>
</evidence>
<evidence type="ECO:0000256" key="2">
    <source>
        <dbReference type="ARBA" id="ARBA00004286"/>
    </source>
</evidence>
<dbReference type="Pfam" id="PF02301">
    <property type="entry name" value="HORMA"/>
    <property type="match status" value="1"/>
</dbReference>
<dbReference type="GO" id="GO:0005685">
    <property type="term" value="C:U1 snRNP"/>
    <property type="evidence" value="ECO:0007669"/>
    <property type="project" value="InterPro"/>
</dbReference>
<dbReference type="SUPFAM" id="SSF57903">
    <property type="entry name" value="FYVE/PHD zinc finger"/>
    <property type="match status" value="1"/>
</dbReference>
<dbReference type="VEuPathDB" id="FungiDB:SeMB42_g06550"/>
<evidence type="ECO:0000256" key="6">
    <source>
        <dbReference type="ARBA" id="ARBA00023254"/>
    </source>
</evidence>
<proteinExistence type="inferred from homology"/>
<feature type="compositionally biased region" description="Basic and acidic residues" evidence="7">
    <location>
        <begin position="275"/>
        <end position="296"/>
    </location>
</feature>
<dbReference type="InterPro" id="IPR013083">
    <property type="entry name" value="Znf_RING/FYVE/PHD"/>
</dbReference>
<evidence type="ECO:0000256" key="4">
    <source>
        <dbReference type="ARBA" id="ARBA00022454"/>
    </source>
</evidence>
<dbReference type="InterPro" id="IPR004882">
    <property type="entry name" value="Luc7-rel"/>
</dbReference>
<comment type="subcellular location">
    <subcellularLocation>
        <location evidence="2">Chromosome</location>
    </subcellularLocation>
    <subcellularLocation>
        <location evidence="1">Nucleus</location>
    </subcellularLocation>
</comment>
<feature type="region of interest" description="Disordered" evidence="7">
    <location>
        <begin position="705"/>
        <end position="774"/>
    </location>
</feature>
<comment type="similarity">
    <text evidence="3">Belongs to the Luc7 family.</text>
</comment>
<dbReference type="AlphaFoldDB" id="A0A507DC70"/>
<dbReference type="InterPro" id="IPR003511">
    <property type="entry name" value="HORMA_dom"/>
</dbReference>
<evidence type="ECO:0000256" key="5">
    <source>
        <dbReference type="ARBA" id="ARBA00023242"/>
    </source>
</evidence>
<feature type="region of interest" description="Disordered" evidence="7">
    <location>
        <begin position="220"/>
        <end position="316"/>
    </location>
</feature>
<feature type="domain" description="HORMA" evidence="8">
    <location>
        <begin position="371"/>
        <end position="575"/>
    </location>
</feature>
<organism evidence="9 10">
    <name type="scientific">Synchytrium endobioticum</name>
    <dbReference type="NCBI Taxonomy" id="286115"/>
    <lineage>
        <taxon>Eukaryota</taxon>
        <taxon>Fungi</taxon>
        <taxon>Fungi incertae sedis</taxon>
        <taxon>Chytridiomycota</taxon>
        <taxon>Chytridiomycota incertae sedis</taxon>
        <taxon>Chytridiomycetes</taxon>
        <taxon>Synchytriales</taxon>
        <taxon>Synchytriaceae</taxon>
        <taxon>Synchytrium</taxon>
    </lineage>
</organism>
<dbReference type="Gene3D" id="3.30.40.10">
    <property type="entry name" value="Zinc/RING finger domain, C3HC4 (zinc finger)"/>
    <property type="match status" value="1"/>
</dbReference>
<feature type="compositionally biased region" description="Basic and acidic residues" evidence="7">
    <location>
        <begin position="237"/>
        <end position="267"/>
    </location>
</feature>
<dbReference type="InterPro" id="IPR036570">
    <property type="entry name" value="HORMA_dom_sf"/>
</dbReference>
<comment type="caution">
    <text evidence="9">The sequence shown here is derived from an EMBL/GenBank/DDBJ whole genome shotgun (WGS) entry which is preliminary data.</text>
</comment>
<evidence type="ECO:0000313" key="9">
    <source>
        <dbReference type="EMBL" id="TPX48460.1"/>
    </source>
</evidence>
<dbReference type="GO" id="GO:0005694">
    <property type="term" value="C:chromosome"/>
    <property type="evidence" value="ECO:0007669"/>
    <property type="project" value="UniProtKB-SubCell"/>
</dbReference>
<dbReference type="OrthoDB" id="153872at2759"/>
<accession>A0A507DC70</accession>
<feature type="compositionally biased region" description="Basic and acidic residues" evidence="7">
    <location>
        <begin position="705"/>
        <end position="720"/>
    </location>
</feature>
<evidence type="ECO:0000259" key="8">
    <source>
        <dbReference type="PROSITE" id="PS50815"/>
    </source>
</evidence>
<feature type="region of interest" description="Disordered" evidence="7">
    <location>
        <begin position="639"/>
        <end position="678"/>
    </location>
</feature>
<dbReference type="EMBL" id="QEAM01000052">
    <property type="protein sequence ID" value="TPX48460.1"/>
    <property type="molecule type" value="Genomic_DNA"/>
</dbReference>
<dbReference type="PROSITE" id="PS50815">
    <property type="entry name" value="HORMA"/>
    <property type="match status" value="1"/>
</dbReference>
<dbReference type="GO" id="GO:0006376">
    <property type="term" value="P:mRNA splice site recognition"/>
    <property type="evidence" value="ECO:0007669"/>
    <property type="project" value="InterPro"/>
</dbReference>
<dbReference type="InterPro" id="IPR051294">
    <property type="entry name" value="HORMA_MeioticProgression"/>
</dbReference>
<gene>
    <name evidence="9" type="ORF">SeLEV6574_g02022</name>
</gene>
<dbReference type="PANTHER" id="PTHR48225">
    <property type="entry name" value="HORMA DOMAIN-CONTAINING PROTEIN 1"/>
    <property type="match status" value="1"/>
</dbReference>
<dbReference type="Proteomes" id="UP000320475">
    <property type="component" value="Unassembled WGS sequence"/>
</dbReference>
<dbReference type="SUPFAM" id="SSF56019">
    <property type="entry name" value="The spindle assembly checkpoint protein mad2"/>
    <property type="match status" value="1"/>
</dbReference>
<sequence>MSAAAEQRKLLEALMGKEALGGVPDNIVYSDPQVCKSFLMGLCPHDQFTNTKADLGPCEKVHGEKLKLAYEEDKAKETAPDYEREWYLTLEAFVADNDRKIQSSNRRLDKTPEDPRGANLMKDIADLTDEVNILVAQVQKLGENGSVEEAWNVHSNVDKLLIRRNDRLKELQEVQKLIERDQQQKLRVCYVCAAYLSIFDSDRRLADHFTGRMHMNHKRIREKVEELRPKYGNSRDASSRDRDRDDRRGDDRRDGRGGRDFDRDKRGSGGGAGGDWDRDRRRESGGGFDRKDRDFRGGTGGGTDRPRGNWGNRCPAKGLSPLQPILPHHQRVARSIHSRPAQILCNWKPMIMAVQMQKQRQDQVQDTPTELQSINLVRNLLNTTVGAITYLRVIFAEDHYKDTNVNGMSLKSLERGHSKEADDLIDWLECGVFDALEKKYLRTLIFGIYTTPDEPEKLMESYTFNFSYPTDGQFHVSFVTDGKQAVHFRTKKEIMKATSEMLRRLLTLTQNLSPLPDNPNITMKIYYYDEVTPEDYEPPYFVASDHTKPYYFGRKPEKLVIGNVETAYHALNLRLQYASEDPDGDEPMERAASGHFMLEEEESSAAQENPGKNDVARLGNSDIAKVVVKTEPLAKVFPTAKPLDNSKNEGDSHMPPPVFKKQPLMPTLDTNLSSDQRLPLPQFTPISTLGSTGTQDLIMELRAGTEREQQQVPEATDRPPSRSLSADENMMNRDMEDIESNYSDPTHNHNSHYRRPQPSSSPRQYPDHKDISKAKQAALDIDMNTYQEGETRNRLYLMNANNNGSNTQMMMDGLLERQQHVSAVVESKTELRGAISKEKGMPTTTSKPNPQAALKSQARNPHSRAYASEVDPAHVSCACGHAHAHGAMIECTKCFMWSHATCFGFINQEDAFKSTDAITCYKCQHGGSSTTFKKCVQITRFRRALMLIWDANGCESISWLSSSLGMEEASALFILDKLKNEGIIRAKARPVRGRLPKKCWPYELVSDVETLSLRDYYMGADAWKDSSILMEDTTTTTIAVRRHPSARLSGREGKNSKGGVIVPPTPILFQEQQQEQENLVQDAMDVDEDEIKKTAGQQKRGLSHDAPDDDGEGVVRSSTKVDLNTGKRRKVSVATRPNRVDKSVN</sequence>
<evidence type="ECO:0000256" key="3">
    <source>
        <dbReference type="ARBA" id="ARBA00005655"/>
    </source>
</evidence>
<feature type="region of interest" description="Disordered" evidence="7">
    <location>
        <begin position="832"/>
        <end position="861"/>
    </location>
</feature>
<name>A0A507DC70_9FUNG</name>
<dbReference type="Pfam" id="PF03194">
    <property type="entry name" value="LUC7"/>
    <property type="match status" value="1"/>
</dbReference>